<feature type="compositionally biased region" description="Pro residues" evidence="16">
    <location>
        <begin position="38"/>
        <end position="48"/>
    </location>
</feature>
<dbReference type="Pfam" id="PF13639">
    <property type="entry name" value="zf-RING_2"/>
    <property type="match status" value="1"/>
</dbReference>
<sequence>MAEVTGSCLRHLGELASDQLPRALLAAEDEGHLSPGASPSPPPPPSFPPGGSVGHFRPSMAVIVGILTTMFSITFLLLLYAKHCRRTMGAGRPYRGGAGTSFLGGVATVSGRRNSGVERSVVESLPLFRFGSLQMRKGALECAVCLGRFDDEELLRLLPKCKHTFHVECVDTWLDAHSTCPICRHRVDPEDVLLAFHEYAPPAGPKPHPAIDAEGTSKSREPAGVLPAAAVTPSPVAAFGFFRSTRISGRHSSAGEKRSDSALLQVVVQRPGLDAPGQRSSVDNALLLRAAAMASKASIGCFDRGGRKDQLLLAENAPAVQQPFEHRIVISGEGDLEGGSGGRAAVPRRWSDMRPQDLLHLRRDMTLVDGAARASSCSSSAVSYGADRVAISSRSVSEITGLSRFAAGRVAGAPAGVGRAAEERMLRRWLSLASKRAGRWLGRRVEPGGSGPEP</sequence>
<dbReference type="GO" id="GO:0061630">
    <property type="term" value="F:ubiquitin protein ligase activity"/>
    <property type="evidence" value="ECO:0007669"/>
    <property type="project" value="UniProtKB-EC"/>
</dbReference>
<evidence type="ECO:0000256" key="11">
    <source>
        <dbReference type="ARBA" id="ARBA00022833"/>
    </source>
</evidence>
<feature type="domain" description="RING-type" evidence="18">
    <location>
        <begin position="142"/>
        <end position="184"/>
    </location>
</feature>
<evidence type="ECO:0000256" key="6">
    <source>
        <dbReference type="ARBA" id="ARBA00022692"/>
    </source>
</evidence>
<dbReference type="PANTHER" id="PTHR46539">
    <property type="entry name" value="E3 UBIQUITIN-PROTEIN LIGASE ATL42"/>
    <property type="match status" value="1"/>
</dbReference>
<keyword evidence="6 17" id="KW-0812">Transmembrane</keyword>
<keyword evidence="10" id="KW-0833">Ubl conjugation pathway</keyword>
<keyword evidence="11" id="KW-0862">Zinc</keyword>
<evidence type="ECO:0000256" key="10">
    <source>
        <dbReference type="ARBA" id="ARBA00022786"/>
    </source>
</evidence>
<proteinExistence type="inferred from homology"/>
<keyword evidence="9 15" id="KW-0863">Zinc-finger</keyword>
<keyword evidence="13 17" id="KW-0472">Membrane</keyword>
<evidence type="ECO:0000313" key="20">
    <source>
        <dbReference type="Proteomes" id="UP000652761"/>
    </source>
</evidence>
<organism evidence="19 20">
    <name type="scientific">Colocasia esculenta</name>
    <name type="common">Wild taro</name>
    <name type="synonym">Arum esculentum</name>
    <dbReference type="NCBI Taxonomy" id="4460"/>
    <lineage>
        <taxon>Eukaryota</taxon>
        <taxon>Viridiplantae</taxon>
        <taxon>Streptophyta</taxon>
        <taxon>Embryophyta</taxon>
        <taxon>Tracheophyta</taxon>
        <taxon>Spermatophyta</taxon>
        <taxon>Magnoliopsida</taxon>
        <taxon>Liliopsida</taxon>
        <taxon>Araceae</taxon>
        <taxon>Aroideae</taxon>
        <taxon>Colocasieae</taxon>
        <taxon>Colocasia</taxon>
    </lineage>
</organism>
<comment type="pathway">
    <text evidence="3">Protein modification; protein ubiquitination.</text>
</comment>
<evidence type="ECO:0000256" key="7">
    <source>
        <dbReference type="ARBA" id="ARBA00022723"/>
    </source>
</evidence>
<dbReference type="SUPFAM" id="SSF57850">
    <property type="entry name" value="RING/U-box"/>
    <property type="match status" value="1"/>
</dbReference>
<dbReference type="FunFam" id="3.30.40.10:FF:000285">
    <property type="entry name" value="RING-H2 finger protein ATL43"/>
    <property type="match status" value="1"/>
</dbReference>
<evidence type="ECO:0000256" key="15">
    <source>
        <dbReference type="PROSITE-ProRule" id="PRU00175"/>
    </source>
</evidence>
<dbReference type="EC" id="2.3.2.27" evidence="4"/>
<dbReference type="InterPro" id="IPR013083">
    <property type="entry name" value="Znf_RING/FYVE/PHD"/>
</dbReference>
<evidence type="ECO:0000256" key="3">
    <source>
        <dbReference type="ARBA" id="ARBA00004906"/>
    </source>
</evidence>
<evidence type="ECO:0000256" key="4">
    <source>
        <dbReference type="ARBA" id="ARBA00012483"/>
    </source>
</evidence>
<name>A0A843V713_COLES</name>
<evidence type="ECO:0000256" key="17">
    <source>
        <dbReference type="SAM" id="Phobius"/>
    </source>
</evidence>
<evidence type="ECO:0000313" key="19">
    <source>
        <dbReference type="EMBL" id="MQL91036.1"/>
    </source>
</evidence>
<dbReference type="Proteomes" id="UP000652761">
    <property type="component" value="Unassembled WGS sequence"/>
</dbReference>
<evidence type="ECO:0000256" key="12">
    <source>
        <dbReference type="ARBA" id="ARBA00022989"/>
    </source>
</evidence>
<dbReference type="SMART" id="SM00184">
    <property type="entry name" value="RING"/>
    <property type="match status" value="1"/>
</dbReference>
<dbReference type="AlphaFoldDB" id="A0A843V713"/>
<evidence type="ECO:0000256" key="14">
    <source>
        <dbReference type="ARBA" id="ARBA00024209"/>
    </source>
</evidence>
<dbReference type="Gene3D" id="3.30.40.10">
    <property type="entry name" value="Zinc/RING finger domain, C3HC4 (zinc finger)"/>
    <property type="match status" value="1"/>
</dbReference>
<feature type="transmembrane region" description="Helical" evidence="17">
    <location>
        <begin position="60"/>
        <end position="81"/>
    </location>
</feature>
<evidence type="ECO:0000256" key="16">
    <source>
        <dbReference type="SAM" id="MobiDB-lite"/>
    </source>
</evidence>
<dbReference type="OrthoDB" id="8062037at2759"/>
<comment type="catalytic activity">
    <reaction evidence="1">
        <text>S-ubiquitinyl-[E2 ubiquitin-conjugating enzyme]-L-cysteine + [acceptor protein]-L-lysine = [E2 ubiquitin-conjugating enzyme]-L-cysteine + N(6)-ubiquitinyl-[acceptor protein]-L-lysine.</text>
        <dbReference type="EC" id="2.3.2.27"/>
    </reaction>
</comment>
<dbReference type="PROSITE" id="PS50089">
    <property type="entry name" value="ZF_RING_2"/>
    <property type="match status" value="1"/>
</dbReference>
<comment type="similarity">
    <text evidence="14">Belongs to the RING-type zinc finger family. ATL subfamily.</text>
</comment>
<protein>
    <recommendedName>
        <fullName evidence="4">RING-type E3 ubiquitin transferase</fullName>
        <ecNumber evidence="4">2.3.2.27</ecNumber>
    </recommendedName>
</protein>
<gene>
    <name evidence="19" type="ORF">Taro_023652</name>
</gene>
<reference evidence="19" key="1">
    <citation type="submission" date="2017-07" db="EMBL/GenBank/DDBJ databases">
        <title>Taro Niue Genome Assembly and Annotation.</title>
        <authorList>
            <person name="Atibalentja N."/>
            <person name="Keating K."/>
            <person name="Fields C.J."/>
        </authorList>
    </citation>
    <scope>NUCLEOTIDE SEQUENCE</scope>
    <source>
        <strain evidence="19">Niue_2</strain>
        <tissue evidence="19">Leaf</tissue>
    </source>
</reference>
<keyword evidence="5" id="KW-0808">Transferase</keyword>
<evidence type="ECO:0000256" key="1">
    <source>
        <dbReference type="ARBA" id="ARBA00000900"/>
    </source>
</evidence>
<accession>A0A843V713</accession>
<dbReference type="SMR" id="A0A843V713"/>
<dbReference type="CDD" id="cd16461">
    <property type="entry name" value="RING-H2_EL5-like"/>
    <property type="match status" value="1"/>
</dbReference>
<evidence type="ECO:0000259" key="18">
    <source>
        <dbReference type="PROSITE" id="PS50089"/>
    </source>
</evidence>
<evidence type="ECO:0000256" key="9">
    <source>
        <dbReference type="ARBA" id="ARBA00022771"/>
    </source>
</evidence>
<evidence type="ECO:0000256" key="8">
    <source>
        <dbReference type="ARBA" id="ARBA00022729"/>
    </source>
</evidence>
<dbReference type="PANTHER" id="PTHR46539:SF2">
    <property type="entry name" value="RING-H2 FINGER PROTEIN ATL43"/>
    <property type="match status" value="1"/>
</dbReference>
<keyword evidence="7" id="KW-0479">Metal-binding</keyword>
<dbReference type="EMBL" id="NMUH01001297">
    <property type="protein sequence ID" value="MQL91036.1"/>
    <property type="molecule type" value="Genomic_DNA"/>
</dbReference>
<dbReference type="GO" id="GO:0008270">
    <property type="term" value="F:zinc ion binding"/>
    <property type="evidence" value="ECO:0007669"/>
    <property type="project" value="UniProtKB-KW"/>
</dbReference>
<evidence type="ECO:0000256" key="13">
    <source>
        <dbReference type="ARBA" id="ARBA00023136"/>
    </source>
</evidence>
<evidence type="ECO:0000256" key="5">
    <source>
        <dbReference type="ARBA" id="ARBA00022679"/>
    </source>
</evidence>
<comment type="caution">
    <text evidence="19">The sequence shown here is derived from an EMBL/GenBank/DDBJ whole genome shotgun (WGS) entry which is preliminary data.</text>
</comment>
<evidence type="ECO:0000256" key="2">
    <source>
        <dbReference type="ARBA" id="ARBA00004167"/>
    </source>
</evidence>
<feature type="region of interest" description="Disordered" evidence="16">
    <location>
        <begin position="31"/>
        <end position="52"/>
    </location>
</feature>
<keyword evidence="8" id="KW-0732">Signal</keyword>
<comment type="subcellular location">
    <subcellularLocation>
        <location evidence="2">Membrane</location>
        <topology evidence="2">Single-pass membrane protein</topology>
    </subcellularLocation>
</comment>
<dbReference type="InterPro" id="IPR001841">
    <property type="entry name" value="Znf_RING"/>
</dbReference>
<dbReference type="GO" id="GO:0016020">
    <property type="term" value="C:membrane"/>
    <property type="evidence" value="ECO:0007669"/>
    <property type="project" value="UniProtKB-SubCell"/>
</dbReference>
<keyword evidence="20" id="KW-1185">Reference proteome</keyword>
<keyword evidence="12 17" id="KW-1133">Transmembrane helix</keyword>